<comment type="subcellular location">
    <subcellularLocation>
        <location evidence="1">Endomembrane system</location>
        <topology evidence="1">Multi-pass membrane protein</topology>
    </subcellularLocation>
</comment>
<feature type="region of interest" description="Disordered" evidence="5">
    <location>
        <begin position="1"/>
        <end position="22"/>
    </location>
</feature>
<dbReference type="STRING" id="1423813.FC26_GL001583"/>
<gene>
    <name evidence="7" type="ORF">FC26_GL001583</name>
</gene>
<proteinExistence type="predicted"/>
<name>A0A0R2A7M9_9LACO</name>
<protein>
    <submittedName>
        <fullName evidence="7">Integral membrane protein</fullName>
    </submittedName>
</protein>
<evidence type="ECO:0000256" key="4">
    <source>
        <dbReference type="ARBA" id="ARBA00023136"/>
    </source>
</evidence>
<comment type="caution">
    <text evidence="7">The sequence shown here is derived from an EMBL/GenBank/DDBJ whole genome shotgun (WGS) entry which is preliminary data.</text>
</comment>
<evidence type="ECO:0000256" key="2">
    <source>
        <dbReference type="ARBA" id="ARBA00022692"/>
    </source>
</evidence>
<evidence type="ECO:0000313" key="7">
    <source>
        <dbReference type="EMBL" id="KRM61508.1"/>
    </source>
</evidence>
<feature type="transmembrane region" description="Helical" evidence="6">
    <location>
        <begin position="161"/>
        <end position="181"/>
    </location>
</feature>
<dbReference type="AlphaFoldDB" id="A0A0R2A7M9"/>
<keyword evidence="8" id="KW-1185">Reference proteome</keyword>
<dbReference type="GO" id="GO:0005384">
    <property type="term" value="F:manganese ion transmembrane transporter activity"/>
    <property type="evidence" value="ECO:0007669"/>
    <property type="project" value="InterPro"/>
</dbReference>
<dbReference type="Pfam" id="PF01988">
    <property type="entry name" value="VIT1"/>
    <property type="match status" value="1"/>
</dbReference>
<evidence type="ECO:0000256" key="1">
    <source>
        <dbReference type="ARBA" id="ARBA00004127"/>
    </source>
</evidence>
<feature type="transmembrane region" description="Helical" evidence="6">
    <location>
        <begin position="218"/>
        <end position="236"/>
    </location>
</feature>
<keyword evidence="3 6" id="KW-1133">Transmembrane helix</keyword>
<sequence>MEVKNMDSLKGLTRKPKKNKMTMAERSNTLRAGVLGANDGILTVVGVLFSVAVATTNQFTIMIAGLSDLLACAFSMASGEYASVSSQKDTEKAAVESEKQLLKTNFEDELQTVATYYVMRGVSETTSIKIAQELMKKNALETIVRIKYGLELGHYMNPWNAAFSSLVSASSGGIFPLVAMTMLPVSIQWPGTIIAVILSVALTGYLSAKLGDGLTKTAIIRNVIVGIVTMCIHYYVGTML</sequence>
<feature type="transmembrane region" description="Helical" evidence="6">
    <location>
        <begin position="187"/>
        <end position="206"/>
    </location>
</feature>
<dbReference type="PATRIC" id="fig|1423813.3.peg.1610"/>
<keyword evidence="2 6" id="KW-0812">Transmembrane</keyword>
<dbReference type="CDD" id="cd02432">
    <property type="entry name" value="Nodulin-21_like_1"/>
    <property type="match status" value="1"/>
</dbReference>
<feature type="transmembrane region" description="Helical" evidence="6">
    <location>
        <begin position="30"/>
        <end position="53"/>
    </location>
</feature>
<accession>A0A0R2A7M9</accession>
<evidence type="ECO:0000256" key="3">
    <source>
        <dbReference type="ARBA" id="ARBA00022989"/>
    </source>
</evidence>
<dbReference type="GO" id="GO:0030026">
    <property type="term" value="P:intracellular manganese ion homeostasis"/>
    <property type="evidence" value="ECO:0007669"/>
    <property type="project" value="InterPro"/>
</dbReference>
<organism evidence="7 8">
    <name type="scientific">Paucilactobacillus vaccinostercus DSM 20634</name>
    <dbReference type="NCBI Taxonomy" id="1423813"/>
    <lineage>
        <taxon>Bacteria</taxon>
        <taxon>Bacillati</taxon>
        <taxon>Bacillota</taxon>
        <taxon>Bacilli</taxon>
        <taxon>Lactobacillales</taxon>
        <taxon>Lactobacillaceae</taxon>
        <taxon>Paucilactobacillus</taxon>
    </lineage>
</organism>
<evidence type="ECO:0000313" key="8">
    <source>
        <dbReference type="Proteomes" id="UP000051733"/>
    </source>
</evidence>
<reference evidence="7 8" key="1">
    <citation type="journal article" date="2015" name="Genome Announc.">
        <title>Expanding the biotechnology potential of lactobacilli through comparative genomics of 213 strains and associated genera.</title>
        <authorList>
            <person name="Sun Z."/>
            <person name="Harris H.M."/>
            <person name="McCann A."/>
            <person name="Guo C."/>
            <person name="Argimon S."/>
            <person name="Zhang W."/>
            <person name="Yang X."/>
            <person name="Jeffery I.B."/>
            <person name="Cooney J.C."/>
            <person name="Kagawa T.F."/>
            <person name="Liu W."/>
            <person name="Song Y."/>
            <person name="Salvetti E."/>
            <person name="Wrobel A."/>
            <person name="Rasinkangas P."/>
            <person name="Parkhill J."/>
            <person name="Rea M.C."/>
            <person name="O'Sullivan O."/>
            <person name="Ritari J."/>
            <person name="Douillard F.P."/>
            <person name="Paul Ross R."/>
            <person name="Yang R."/>
            <person name="Briner A.E."/>
            <person name="Felis G.E."/>
            <person name="de Vos W.M."/>
            <person name="Barrangou R."/>
            <person name="Klaenhammer T.R."/>
            <person name="Caufield P.W."/>
            <person name="Cui Y."/>
            <person name="Zhang H."/>
            <person name="O'Toole P.W."/>
        </authorList>
    </citation>
    <scope>NUCLEOTIDE SEQUENCE [LARGE SCALE GENOMIC DNA]</scope>
    <source>
        <strain evidence="7 8">DSM 20634</strain>
    </source>
</reference>
<dbReference type="InterPro" id="IPR008217">
    <property type="entry name" value="Ccc1_fam"/>
</dbReference>
<keyword evidence="4 6" id="KW-0472">Membrane</keyword>
<dbReference type="EMBL" id="AYYY01000025">
    <property type="protein sequence ID" value="KRM61508.1"/>
    <property type="molecule type" value="Genomic_DNA"/>
</dbReference>
<dbReference type="Proteomes" id="UP000051733">
    <property type="component" value="Unassembled WGS sequence"/>
</dbReference>
<dbReference type="GO" id="GO:0012505">
    <property type="term" value="C:endomembrane system"/>
    <property type="evidence" value="ECO:0007669"/>
    <property type="project" value="UniProtKB-SubCell"/>
</dbReference>
<evidence type="ECO:0000256" key="6">
    <source>
        <dbReference type="SAM" id="Phobius"/>
    </source>
</evidence>
<evidence type="ECO:0000256" key="5">
    <source>
        <dbReference type="SAM" id="MobiDB-lite"/>
    </source>
</evidence>
<dbReference type="PANTHER" id="PTHR31851">
    <property type="entry name" value="FE(2+)/MN(2+) TRANSPORTER PCL1"/>
    <property type="match status" value="1"/>
</dbReference>